<protein>
    <submittedName>
        <fullName evidence="2">Uncharacterized protein</fullName>
    </submittedName>
</protein>
<dbReference type="RefSeq" id="WP_029183402.1">
    <property type="nucleotide sequence ID" value="NZ_BCML01000043.1"/>
</dbReference>
<evidence type="ECO:0000313" key="5">
    <source>
        <dbReference type="Proteomes" id="UP001282288"/>
    </source>
</evidence>
<evidence type="ECO:0000313" key="2">
    <source>
        <dbReference type="EMBL" id="MDX2965723.1"/>
    </source>
</evidence>
<dbReference type="GeneID" id="69804575"/>
<accession>A0AAP6BJ99</accession>
<dbReference type="EMBL" id="JARAWC010000045">
    <property type="protein sequence ID" value="MDX2965723.1"/>
    <property type="molecule type" value="Genomic_DNA"/>
</dbReference>
<sequence>MFKGWQDVDPARHPFDPDTALPGVREVVSSSAGSECSVALGLGERFGRWAYRALGSVDEHRHSGALIRELPAYSDDPEQLARRYTSVLLQWRTWLEDLAAAFASLAPAPDADADEIRKARARAVAPLVTLVVERTDAGELWLPACEDAIAWYLETTGMPAIEAEELADALVDSEFRSWVSPDAEAVGRVRSAIGAHDA</sequence>
<comment type="caution">
    <text evidence="2">The sequence shown here is derived from an EMBL/GenBank/DDBJ whole genome shotgun (WGS) entry which is preliminary data.</text>
</comment>
<dbReference type="AlphaFoldDB" id="A0AAP6BJ99"/>
<organism evidence="2 5">
    <name type="scientific">Streptomyces acidiscabies</name>
    <dbReference type="NCBI Taxonomy" id="42234"/>
    <lineage>
        <taxon>Bacteria</taxon>
        <taxon>Bacillati</taxon>
        <taxon>Actinomycetota</taxon>
        <taxon>Actinomycetes</taxon>
        <taxon>Kitasatosporales</taxon>
        <taxon>Streptomycetaceae</taxon>
        <taxon>Streptomyces</taxon>
    </lineage>
</organism>
<dbReference type="Proteomes" id="UP001282288">
    <property type="component" value="Unassembled WGS sequence"/>
</dbReference>
<name>A0AAP6BJ99_9ACTN</name>
<dbReference type="EMBL" id="JARAWP010000001">
    <property type="protein sequence ID" value="MDX3016368.1"/>
    <property type="molecule type" value="Genomic_DNA"/>
</dbReference>
<evidence type="ECO:0000313" key="4">
    <source>
        <dbReference type="Proteomes" id="UP001272987"/>
    </source>
</evidence>
<dbReference type="Proteomes" id="UP001272987">
    <property type="component" value="Unassembled WGS sequence"/>
</dbReference>
<feature type="region of interest" description="Disordered" evidence="1">
    <location>
        <begin position="1"/>
        <end position="20"/>
    </location>
</feature>
<reference evidence="2 4" key="1">
    <citation type="journal article" date="2023" name="Microb. Genom.">
        <title>Mesoterricola silvestris gen. nov., sp. nov., Mesoterricola sediminis sp. nov., Geothrix oryzae sp. nov., Geothrix edaphica sp. nov., Geothrix rubra sp. nov., and Geothrix limicola sp. nov., six novel members of Acidobacteriota isolated from soils.</title>
        <authorList>
            <person name="Weisberg A.J."/>
            <person name="Pearce E."/>
            <person name="Kramer C.G."/>
            <person name="Chang J.H."/>
            <person name="Clarke C.R."/>
        </authorList>
    </citation>
    <scope>NUCLEOTIDE SEQUENCE</scope>
    <source>
        <strain evidence="3 4">NB05-1H</strain>
        <strain evidence="2">NRRL_B-16521</strain>
    </source>
</reference>
<proteinExistence type="predicted"/>
<keyword evidence="4" id="KW-1185">Reference proteome</keyword>
<gene>
    <name evidence="2" type="ORF">PV399_39325</name>
    <name evidence="3" type="ORF">PV666_00505</name>
</gene>
<evidence type="ECO:0000313" key="3">
    <source>
        <dbReference type="EMBL" id="MDX3016368.1"/>
    </source>
</evidence>
<evidence type="ECO:0000256" key="1">
    <source>
        <dbReference type="SAM" id="MobiDB-lite"/>
    </source>
</evidence>